<dbReference type="SMART" id="SM00507">
    <property type="entry name" value="HNHc"/>
    <property type="match status" value="1"/>
</dbReference>
<gene>
    <name evidence="2" type="ORF">FNY97_09270</name>
</gene>
<sequence>MATTAQSSTSLPTAYFSHSNPRDPECMAGQLMRRIEYEFWSGIQPPLDEDSDTAFMRIGQKTGKSPAHVARNVMALIRLDEMPKLRALQKADCLLDMQMLVAIDQVMAKLGNPTAAVIAEVDEKLSVWLTPTKPNQIFPSVEKIRRKVREICKVLDDSVSFRDKRKKNRYSLLTRGERGLIELEVDSNVGVVIHETIKLAAKEHGVSMADALVLLITGKIEPEAGKVVVHEYKAKDVEGAPVYVQGHGWNGEGVPASKTVRRDFTTAPEACQGYQPSEFLRKYVEGRDGTCRAPGCNRPAWACQLDHRINYADGGPTHPDNMVALCQHHHNMKTDGRAFYILDPATGDVVWLYEDGTWAVTEATGPLAPASKMWARTIAEDVVAHRRKMHEAAQALKVEMDNGTMVEVFDMTDPADRYTNGGEEIPF</sequence>
<comment type="caution">
    <text evidence="2">The sequence shown here is derived from an EMBL/GenBank/DDBJ whole genome shotgun (WGS) entry which is preliminary data.</text>
</comment>
<organism evidence="2 3">
    <name type="scientific">Corynebacterium hiratae</name>
    <dbReference type="NCBI Taxonomy" id="3139423"/>
    <lineage>
        <taxon>Bacteria</taxon>
        <taxon>Bacillati</taxon>
        <taxon>Actinomycetota</taxon>
        <taxon>Actinomycetes</taxon>
        <taxon>Mycobacteriales</taxon>
        <taxon>Corynebacteriaceae</taxon>
        <taxon>Corynebacterium</taxon>
    </lineage>
</organism>
<dbReference type="GO" id="GO:0004519">
    <property type="term" value="F:endonuclease activity"/>
    <property type="evidence" value="ECO:0007669"/>
    <property type="project" value="UniProtKB-KW"/>
</dbReference>
<evidence type="ECO:0000313" key="2">
    <source>
        <dbReference type="EMBL" id="TRX60450.1"/>
    </source>
</evidence>
<dbReference type="GO" id="GO:0008270">
    <property type="term" value="F:zinc ion binding"/>
    <property type="evidence" value="ECO:0007669"/>
    <property type="project" value="InterPro"/>
</dbReference>
<dbReference type="CDD" id="cd00085">
    <property type="entry name" value="HNHc"/>
    <property type="match status" value="1"/>
</dbReference>
<dbReference type="GO" id="GO:0003676">
    <property type="term" value="F:nucleic acid binding"/>
    <property type="evidence" value="ECO:0007669"/>
    <property type="project" value="InterPro"/>
</dbReference>
<dbReference type="InterPro" id="IPR003615">
    <property type="entry name" value="HNH_nuc"/>
</dbReference>
<protein>
    <submittedName>
        <fullName evidence="2">HNH endonuclease</fullName>
    </submittedName>
</protein>
<dbReference type="AlphaFoldDB" id="A0A553FT68"/>
<keyword evidence="3" id="KW-1185">Reference proteome</keyword>
<name>A0A553FT68_9CORY</name>
<keyword evidence="2" id="KW-0378">Hydrolase</keyword>
<accession>A0A553FT68</accession>
<evidence type="ECO:0000313" key="3">
    <source>
        <dbReference type="Proteomes" id="UP000320443"/>
    </source>
</evidence>
<evidence type="ECO:0000259" key="1">
    <source>
        <dbReference type="SMART" id="SM00507"/>
    </source>
</evidence>
<dbReference type="Gene3D" id="1.10.30.50">
    <property type="match status" value="1"/>
</dbReference>
<keyword evidence="2" id="KW-0255">Endonuclease</keyword>
<dbReference type="InterPro" id="IPR002711">
    <property type="entry name" value="HNH"/>
</dbReference>
<keyword evidence="2" id="KW-0540">Nuclease</keyword>
<dbReference type="EMBL" id="VKDK01000015">
    <property type="protein sequence ID" value="TRX60450.1"/>
    <property type="molecule type" value="Genomic_DNA"/>
</dbReference>
<dbReference type="Proteomes" id="UP000320443">
    <property type="component" value="Unassembled WGS sequence"/>
</dbReference>
<proteinExistence type="predicted"/>
<reference evidence="2 3" key="1">
    <citation type="submission" date="2019-07" db="EMBL/GenBank/DDBJ databases">
        <title>Draft genome of C. aurimucosum strain 2274.</title>
        <authorList>
            <person name="Pacheco L.G.C."/>
            <person name="Aguiar E.R.G.R."/>
            <person name="Santos C.S."/>
            <person name="Rocha D.J.P.G."/>
            <person name="Sant'Anna L.O."/>
            <person name="Mattos-Guaraldi A.L."/>
            <person name="Santos L.S."/>
        </authorList>
    </citation>
    <scope>NUCLEOTIDE SEQUENCE [LARGE SCALE GENOMIC DNA]</scope>
    <source>
        <strain evidence="2 3">2274</strain>
    </source>
</reference>
<feature type="domain" description="HNH nuclease" evidence="1">
    <location>
        <begin position="279"/>
        <end position="331"/>
    </location>
</feature>
<dbReference type="Pfam" id="PF01844">
    <property type="entry name" value="HNH"/>
    <property type="match status" value="1"/>
</dbReference>